<comment type="caution">
    <text evidence="2">The sequence shown here is derived from an EMBL/GenBank/DDBJ whole genome shotgun (WGS) entry which is preliminary data.</text>
</comment>
<keyword evidence="1" id="KW-1133">Transmembrane helix</keyword>
<evidence type="ECO:0000256" key="1">
    <source>
        <dbReference type="SAM" id="Phobius"/>
    </source>
</evidence>
<keyword evidence="1" id="KW-0812">Transmembrane</keyword>
<dbReference type="EMBL" id="MLJJ01000016">
    <property type="protein sequence ID" value="ORM99070.1"/>
    <property type="molecule type" value="Genomic_DNA"/>
</dbReference>
<evidence type="ECO:0000313" key="3">
    <source>
        <dbReference type="Proteomes" id="UP000193785"/>
    </source>
</evidence>
<name>A0ABX3URW2_9GAMM</name>
<reference evidence="2 3" key="1">
    <citation type="journal article" date="2017" name="Antonie Van Leeuwenhoek">
        <title>Phylogenomic resolution of the bacterial genus Pantoea and its relationship with Erwinia and Tatumella.</title>
        <authorList>
            <person name="Palmer M."/>
            <person name="Steenkamp E.T."/>
            <person name="Coetzee M.P."/>
            <person name="Chan W.Y."/>
            <person name="van Zyl E."/>
            <person name="De Maayer P."/>
            <person name="Coutinho T.A."/>
            <person name="Blom J."/>
            <person name="Smits T.H."/>
            <person name="Duffy B."/>
            <person name="Venter S.N."/>
        </authorList>
    </citation>
    <scope>NUCLEOTIDE SEQUENCE [LARGE SCALE GENOMIC DNA]</scope>
    <source>
        <strain evidence="2 3">LMG 5345</strain>
    </source>
</reference>
<evidence type="ECO:0000313" key="2">
    <source>
        <dbReference type="EMBL" id="ORM99070.1"/>
    </source>
</evidence>
<keyword evidence="1" id="KW-0472">Membrane</keyword>
<proteinExistence type="predicted"/>
<feature type="transmembrane region" description="Helical" evidence="1">
    <location>
        <begin position="6"/>
        <end position="28"/>
    </location>
</feature>
<sequence length="60" mass="7279">MYCRITVIAFEQTIEILLLIILFMRTALMRQFYLASRAKRLQAFNLLICMKGDRFISFWR</sequence>
<accession>A0ABX3URW2</accession>
<gene>
    <name evidence="2" type="ORF">HA46_10555</name>
</gene>
<dbReference type="Proteomes" id="UP000193785">
    <property type="component" value="Unassembled WGS sequence"/>
</dbReference>
<protein>
    <submittedName>
        <fullName evidence="2">Uncharacterized protein</fullName>
    </submittedName>
</protein>
<keyword evidence="3" id="KW-1185">Reference proteome</keyword>
<organism evidence="2 3">
    <name type="scientific">Pantoea septica</name>
    <dbReference type="NCBI Taxonomy" id="472695"/>
    <lineage>
        <taxon>Bacteria</taxon>
        <taxon>Pseudomonadati</taxon>
        <taxon>Pseudomonadota</taxon>
        <taxon>Gammaproteobacteria</taxon>
        <taxon>Enterobacterales</taxon>
        <taxon>Erwiniaceae</taxon>
        <taxon>Pantoea</taxon>
    </lineage>
</organism>